<accession>A0ACC0K900</accession>
<name>A0ACC0K900_CHOFU</name>
<gene>
    <name evidence="1" type="ORF">MSG28_013822</name>
</gene>
<keyword evidence="2" id="KW-1185">Reference proteome</keyword>
<protein>
    <submittedName>
        <fullName evidence="1">Uncharacterized protein</fullName>
    </submittedName>
</protein>
<comment type="caution">
    <text evidence="1">The sequence shown here is derived from an EMBL/GenBank/DDBJ whole genome shotgun (WGS) entry which is preliminary data.</text>
</comment>
<evidence type="ECO:0000313" key="1">
    <source>
        <dbReference type="EMBL" id="KAI8432912.1"/>
    </source>
</evidence>
<proteinExistence type="predicted"/>
<dbReference type="Proteomes" id="UP001064048">
    <property type="component" value="Chromosome 24"/>
</dbReference>
<evidence type="ECO:0000313" key="2">
    <source>
        <dbReference type="Proteomes" id="UP001064048"/>
    </source>
</evidence>
<sequence>MESESTELFESDITEALDARVFNPPRESEESAPASVLEPPSSFSPIPFPEKPTTDPDPLETGKSPQQGLPPPAPSVQTGAIPKTTQPKTPVVPHLPSRYAQTYELEKFSENRMIIFNHDQFLKANPRPGTLKDEEYLRTTLGKFRFKIDPTHKNLKKKELIDTVKNFALKTNFSRYGCVCVVIMTHGYTQKSGYLLAYDQPYNEHEIYEHFDASKNPSLAAKPVIFLIQACRGAEPSPIIELVKRCFSPVPELDDGGDREFYHLPMDADRVVFHSAYIGRASVRHPLRGSWFIQTLCKLIDEHALTLDLEIIFRLVKREIALDCVSVKDWKQMPVVSTTTIREIRLAPNIYPPAGSEEQSKDMVDMSVLFSNVNLSPPKEPRVPKTSDETPDDSLILAQTLRPHSMPCSCFLEYFEYLKTCLRSFVHHNAEDGVAINLLTMAERAGDGAEYNLLKFSLIESVWDHFQINIHMFPPDGYAFIHRLYH</sequence>
<dbReference type="EMBL" id="CM046124">
    <property type="protein sequence ID" value="KAI8432912.1"/>
    <property type="molecule type" value="Genomic_DNA"/>
</dbReference>
<organism evidence="1 2">
    <name type="scientific">Choristoneura fumiferana</name>
    <name type="common">Spruce budworm moth</name>
    <name type="synonym">Archips fumiferana</name>
    <dbReference type="NCBI Taxonomy" id="7141"/>
    <lineage>
        <taxon>Eukaryota</taxon>
        <taxon>Metazoa</taxon>
        <taxon>Ecdysozoa</taxon>
        <taxon>Arthropoda</taxon>
        <taxon>Hexapoda</taxon>
        <taxon>Insecta</taxon>
        <taxon>Pterygota</taxon>
        <taxon>Neoptera</taxon>
        <taxon>Endopterygota</taxon>
        <taxon>Lepidoptera</taxon>
        <taxon>Glossata</taxon>
        <taxon>Ditrysia</taxon>
        <taxon>Tortricoidea</taxon>
        <taxon>Tortricidae</taxon>
        <taxon>Tortricinae</taxon>
        <taxon>Choristoneura</taxon>
    </lineage>
</organism>
<reference evidence="1 2" key="1">
    <citation type="journal article" date="2022" name="Genome Biol. Evol.">
        <title>The Spruce Budworm Genome: Reconstructing the Evolutionary History of Antifreeze Proteins.</title>
        <authorList>
            <person name="Beliveau C."/>
            <person name="Gagne P."/>
            <person name="Picq S."/>
            <person name="Vernygora O."/>
            <person name="Keeling C.I."/>
            <person name="Pinkney K."/>
            <person name="Doucet D."/>
            <person name="Wen F."/>
            <person name="Johnston J.S."/>
            <person name="Maaroufi H."/>
            <person name="Boyle B."/>
            <person name="Laroche J."/>
            <person name="Dewar K."/>
            <person name="Juretic N."/>
            <person name="Blackburn G."/>
            <person name="Nisole A."/>
            <person name="Brunet B."/>
            <person name="Brandao M."/>
            <person name="Lumley L."/>
            <person name="Duan J."/>
            <person name="Quan G."/>
            <person name="Lucarotti C.J."/>
            <person name="Roe A.D."/>
            <person name="Sperling F.A.H."/>
            <person name="Levesque R.C."/>
            <person name="Cusson M."/>
        </authorList>
    </citation>
    <scope>NUCLEOTIDE SEQUENCE [LARGE SCALE GENOMIC DNA]</scope>
    <source>
        <strain evidence="1">Glfc:IPQL:Cfum</strain>
    </source>
</reference>